<sequence>MGIVLRLLVAAGLAVDAYVHWIFAPDMANPDATGIGGDTLFRGQAVVAALAAVLVLVLERWWTYAVAFLVAGSAVGALLFYHYFDPGALGPIPNMHDTTWYSEKVWCVVGEGIATVAALVGMLTVRASRRDPAPAGL</sequence>
<organism evidence="2 3">
    <name type="scientific">Actinomadura craniellae</name>
    <dbReference type="NCBI Taxonomy" id="2231787"/>
    <lineage>
        <taxon>Bacteria</taxon>
        <taxon>Bacillati</taxon>
        <taxon>Actinomycetota</taxon>
        <taxon>Actinomycetes</taxon>
        <taxon>Streptosporangiales</taxon>
        <taxon>Thermomonosporaceae</taxon>
        <taxon>Actinomadura</taxon>
    </lineage>
</organism>
<evidence type="ECO:0000313" key="2">
    <source>
        <dbReference type="EMBL" id="RAY15316.1"/>
    </source>
</evidence>
<keyword evidence="1" id="KW-0472">Membrane</keyword>
<name>A0A365H8N0_9ACTN</name>
<evidence type="ECO:0000256" key="1">
    <source>
        <dbReference type="SAM" id="Phobius"/>
    </source>
</evidence>
<keyword evidence="1" id="KW-0812">Transmembrane</keyword>
<feature type="transmembrane region" description="Helical" evidence="1">
    <location>
        <begin position="65"/>
        <end position="84"/>
    </location>
</feature>
<dbReference type="EMBL" id="QLYX01000004">
    <property type="protein sequence ID" value="RAY15316.1"/>
    <property type="molecule type" value="Genomic_DNA"/>
</dbReference>
<evidence type="ECO:0000313" key="3">
    <source>
        <dbReference type="Proteomes" id="UP000251891"/>
    </source>
</evidence>
<proteinExistence type="predicted"/>
<dbReference type="AlphaFoldDB" id="A0A365H8N0"/>
<dbReference type="RefSeq" id="WP_111865986.1">
    <property type="nucleotide sequence ID" value="NZ_QLYX01000004.1"/>
</dbReference>
<comment type="caution">
    <text evidence="2">The sequence shown here is derived from an EMBL/GenBank/DDBJ whole genome shotgun (WGS) entry which is preliminary data.</text>
</comment>
<keyword evidence="1" id="KW-1133">Transmembrane helix</keyword>
<dbReference type="Proteomes" id="UP000251891">
    <property type="component" value="Unassembled WGS sequence"/>
</dbReference>
<reference evidence="2 3" key="1">
    <citation type="submission" date="2018-06" db="EMBL/GenBank/DDBJ databases">
        <title>Actinomadura craniellae sp. nov. isolated from marine sponge Craniella sp.</title>
        <authorList>
            <person name="Li L."/>
            <person name="Xu Q.H."/>
            <person name="Lin H.W."/>
            <person name="Lu Y.H."/>
        </authorList>
    </citation>
    <scope>NUCLEOTIDE SEQUENCE [LARGE SCALE GENOMIC DNA]</scope>
    <source>
        <strain evidence="2 3">LHW63021</strain>
    </source>
</reference>
<feature type="transmembrane region" description="Helical" evidence="1">
    <location>
        <begin position="104"/>
        <end position="125"/>
    </location>
</feature>
<keyword evidence="3" id="KW-1185">Reference proteome</keyword>
<accession>A0A365H8N0</accession>
<dbReference type="OrthoDB" id="3297181at2"/>
<feature type="transmembrane region" description="Helical" evidence="1">
    <location>
        <begin position="41"/>
        <end position="58"/>
    </location>
</feature>
<protein>
    <submittedName>
        <fullName evidence="2">Uncharacterized protein</fullName>
    </submittedName>
</protein>
<gene>
    <name evidence="2" type="ORF">DPM19_11460</name>
</gene>